<reference evidence="2" key="1">
    <citation type="journal article" date="2016" name="Nat. Biotechnol.">
        <title>Sequencing wild and cultivated cassava and related species reveals extensive interspecific hybridization and genetic diversity.</title>
        <authorList>
            <person name="Bredeson J.V."/>
            <person name="Lyons J.B."/>
            <person name="Prochnik S.E."/>
            <person name="Wu G.A."/>
            <person name="Ha C.M."/>
            <person name="Edsinger-Gonzales E."/>
            <person name="Grimwood J."/>
            <person name="Schmutz J."/>
            <person name="Rabbi I.Y."/>
            <person name="Egesi C."/>
            <person name="Nauluvula P."/>
            <person name="Lebot V."/>
            <person name="Ndunguru J."/>
            <person name="Mkamilo G."/>
            <person name="Bart R.S."/>
            <person name="Setter T.L."/>
            <person name="Gleadow R.M."/>
            <person name="Kulakow P."/>
            <person name="Ferguson M.E."/>
            <person name="Rounsley S."/>
            <person name="Rokhsar D.S."/>
        </authorList>
    </citation>
    <scope>NUCLEOTIDE SEQUENCE [LARGE SCALE GENOMIC DNA]</scope>
    <source>
        <strain evidence="2">cv. AM560-2</strain>
    </source>
</reference>
<accession>A0A2C9UBF6</accession>
<comment type="caution">
    <text evidence="1">The sequence shown here is derived from an EMBL/GenBank/DDBJ whole genome shotgun (WGS) entry which is preliminary data.</text>
</comment>
<dbReference type="Proteomes" id="UP000091857">
    <property type="component" value="Chromosome 16"/>
</dbReference>
<protein>
    <submittedName>
        <fullName evidence="1">Uncharacterized protein</fullName>
    </submittedName>
</protein>
<dbReference type="EMBL" id="CM004402">
    <property type="protein sequence ID" value="OAY27138.1"/>
    <property type="molecule type" value="Genomic_DNA"/>
</dbReference>
<proteinExistence type="predicted"/>
<dbReference type="Gramene" id="Manes.16G102500.1.v8.1">
    <property type="protein sequence ID" value="Manes.16G102500.1.v8.1.CDS"/>
    <property type="gene ID" value="Manes.16G102500.v8.1"/>
</dbReference>
<sequence>MLHLPCSSLLYYYPSCMVADEDSAVILIGQQKWDMALWLKGVSPVTVPIILSTKISNFSKRTSV</sequence>
<dbReference type="AlphaFoldDB" id="A0A2C9UBF6"/>
<evidence type="ECO:0000313" key="2">
    <source>
        <dbReference type="Proteomes" id="UP000091857"/>
    </source>
</evidence>
<keyword evidence="2" id="KW-1185">Reference proteome</keyword>
<name>A0A2C9UBF6_MANES</name>
<evidence type="ECO:0000313" key="1">
    <source>
        <dbReference type="EMBL" id="OAY27138.1"/>
    </source>
</evidence>
<gene>
    <name evidence="1" type="ORF">MANES_16G102500v8</name>
</gene>
<organism evidence="1 2">
    <name type="scientific">Manihot esculenta</name>
    <name type="common">Cassava</name>
    <name type="synonym">Jatropha manihot</name>
    <dbReference type="NCBI Taxonomy" id="3983"/>
    <lineage>
        <taxon>Eukaryota</taxon>
        <taxon>Viridiplantae</taxon>
        <taxon>Streptophyta</taxon>
        <taxon>Embryophyta</taxon>
        <taxon>Tracheophyta</taxon>
        <taxon>Spermatophyta</taxon>
        <taxon>Magnoliopsida</taxon>
        <taxon>eudicotyledons</taxon>
        <taxon>Gunneridae</taxon>
        <taxon>Pentapetalae</taxon>
        <taxon>rosids</taxon>
        <taxon>fabids</taxon>
        <taxon>Malpighiales</taxon>
        <taxon>Euphorbiaceae</taxon>
        <taxon>Crotonoideae</taxon>
        <taxon>Manihoteae</taxon>
        <taxon>Manihot</taxon>
    </lineage>
</organism>